<accession>A0A316C3Z8</accession>
<dbReference type="GO" id="GO:0016829">
    <property type="term" value="F:lyase activity"/>
    <property type="evidence" value="ECO:0007669"/>
    <property type="project" value="UniProtKB-KW"/>
</dbReference>
<keyword evidence="2" id="KW-0456">Lyase</keyword>
<dbReference type="Proteomes" id="UP000245396">
    <property type="component" value="Unassembled WGS sequence"/>
</dbReference>
<comment type="caution">
    <text evidence="2">The sequence shown here is derived from an EMBL/GenBank/DDBJ whole genome shotgun (WGS) entry which is preliminary data.</text>
</comment>
<dbReference type="AlphaFoldDB" id="A0A316C3Z8"/>
<reference evidence="2 3" key="1">
    <citation type="submission" date="2018-05" db="EMBL/GenBank/DDBJ databases">
        <title>Genomic Encyclopedia of Type Strains, Phase IV (KMG-IV): sequencing the most valuable type-strain genomes for metagenomic binning, comparative biology and taxonomic classification.</title>
        <authorList>
            <person name="Goeker M."/>
        </authorList>
    </citation>
    <scope>NUCLEOTIDE SEQUENCE [LARGE SCALE GENOMIC DNA]</scope>
    <source>
        <strain evidence="2 3">DSM 6986</strain>
    </source>
</reference>
<evidence type="ECO:0000259" key="1">
    <source>
        <dbReference type="Pfam" id="PF03061"/>
    </source>
</evidence>
<dbReference type="Pfam" id="PF03061">
    <property type="entry name" value="4HBT"/>
    <property type="match status" value="1"/>
</dbReference>
<dbReference type="SUPFAM" id="SSF54637">
    <property type="entry name" value="Thioesterase/thiol ester dehydrase-isomerase"/>
    <property type="match status" value="1"/>
</dbReference>
<dbReference type="EMBL" id="QGGG01000005">
    <property type="protein sequence ID" value="PWJ84482.1"/>
    <property type="molecule type" value="Genomic_DNA"/>
</dbReference>
<dbReference type="STRING" id="1192868.GCA_000304395_02062"/>
<name>A0A316C3Z8_PSESE</name>
<dbReference type="Gene3D" id="3.10.129.10">
    <property type="entry name" value="Hotdog Thioesterase"/>
    <property type="match status" value="1"/>
</dbReference>
<sequence length="128" mass="13828">MSESLIRLRMASADGHYGGGLVDGARVLQLFGDAVTEILVRHDGDEGLMRAMNAEFLAPVWAGDYLEIRATLSRTGNTSRTLECTAHKIIELEQSEESAARLLAAPQLVARAQAIAVVPLEKQRAAAR</sequence>
<gene>
    <name evidence="2" type="ORF">C7441_10598</name>
</gene>
<dbReference type="RefSeq" id="WP_109612541.1">
    <property type="nucleotide sequence ID" value="NZ_QGGG01000005.1"/>
</dbReference>
<protein>
    <submittedName>
        <fullName evidence="2">3-aminobutyryl-CoA ammonia-lyase</fullName>
    </submittedName>
</protein>
<dbReference type="GO" id="GO:0016790">
    <property type="term" value="F:thiolester hydrolase activity"/>
    <property type="evidence" value="ECO:0007669"/>
    <property type="project" value="UniProtKB-ARBA"/>
</dbReference>
<dbReference type="OrthoDB" id="9802241at2"/>
<dbReference type="InterPro" id="IPR006683">
    <property type="entry name" value="Thioestr_dom"/>
</dbReference>
<keyword evidence="3" id="KW-1185">Reference proteome</keyword>
<evidence type="ECO:0000313" key="3">
    <source>
        <dbReference type="Proteomes" id="UP000245396"/>
    </source>
</evidence>
<proteinExistence type="predicted"/>
<feature type="domain" description="Thioesterase" evidence="1">
    <location>
        <begin position="20"/>
        <end position="88"/>
    </location>
</feature>
<dbReference type="InterPro" id="IPR029069">
    <property type="entry name" value="HotDog_dom_sf"/>
</dbReference>
<evidence type="ECO:0000313" key="2">
    <source>
        <dbReference type="EMBL" id="PWJ84482.1"/>
    </source>
</evidence>
<organism evidence="2 3">
    <name type="scientific">Pseudaminobacter salicylatoxidans</name>
    <dbReference type="NCBI Taxonomy" id="93369"/>
    <lineage>
        <taxon>Bacteria</taxon>
        <taxon>Pseudomonadati</taxon>
        <taxon>Pseudomonadota</taxon>
        <taxon>Alphaproteobacteria</taxon>
        <taxon>Hyphomicrobiales</taxon>
        <taxon>Phyllobacteriaceae</taxon>
        <taxon>Pseudaminobacter</taxon>
    </lineage>
</organism>